<dbReference type="SUPFAM" id="SSF109604">
    <property type="entry name" value="HD-domain/PDEase-like"/>
    <property type="match status" value="1"/>
</dbReference>
<dbReference type="EMBL" id="KQ770827">
    <property type="protein sequence ID" value="OAD52577.1"/>
    <property type="molecule type" value="Genomic_DNA"/>
</dbReference>
<comment type="cofactor">
    <cofactor evidence="3">
        <name>Co(2+)</name>
        <dbReference type="ChEBI" id="CHEBI:48828"/>
    </cofactor>
</comment>
<evidence type="ECO:0000256" key="13">
    <source>
        <dbReference type="ARBA" id="ARBA00032735"/>
    </source>
</evidence>
<dbReference type="FunFam" id="1.10.3210.10:FF:000011">
    <property type="entry name" value="HD domain-containing protein 2"/>
    <property type="match status" value="1"/>
</dbReference>
<dbReference type="OrthoDB" id="10254258at2759"/>
<feature type="domain" description="HD/PDEase" evidence="14">
    <location>
        <begin position="31"/>
        <end position="146"/>
    </location>
</feature>
<name>A0A310S593_9HYME</name>
<dbReference type="GO" id="GO:0005737">
    <property type="term" value="C:cytoplasm"/>
    <property type="evidence" value="ECO:0007669"/>
    <property type="project" value="TreeGrafter"/>
</dbReference>
<evidence type="ECO:0000256" key="5">
    <source>
        <dbReference type="ARBA" id="ARBA00004074"/>
    </source>
</evidence>
<reference evidence="15 16" key="1">
    <citation type="submission" date="2015-07" db="EMBL/GenBank/DDBJ databases">
        <title>The genome of Eufriesea mexicana.</title>
        <authorList>
            <person name="Pan H."/>
            <person name="Kapheim K."/>
        </authorList>
    </citation>
    <scope>NUCLEOTIDE SEQUENCE [LARGE SCALE GENOMIC DNA]</scope>
    <source>
        <strain evidence="15">0111107269</strain>
        <tissue evidence="15">Whole body</tissue>
    </source>
</reference>
<evidence type="ECO:0000313" key="15">
    <source>
        <dbReference type="EMBL" id="OAD52577.1"/>
    </source>
</evidence>
<comment type="cofactor">
    <cofactor evidence="4">
        <name>Mg(2+)</name>
        <dbReference type="ChEBI" id="CHEBI:18420"/>
    </cofactor>
</comment>
<evidence type="ECO:0000256" key="1">
    <source>
        <dbReference type="ARBA" id="ARBA00001638"/>
    </source>
</evidence>
<dbReference type="PANTHER" id="PTHR11845:SF13">
    <property type="entry name" value="5'-DEOXYNUCLEOTIDASE HDDC2"/>
    <property type="match status" value="1"/>
</dbReference>
<gene>
    <name evidence="15" type="ORF">WN48_00736</name>
</gene>
<evidence type="ECO:0000256" key="7">
    <source>
        <dbReference type="ARBA" id="ARBA00011738"/>
    </source>
</evidence>
<keyword evidence="16" id="KW-1185">Reference proteome</keyword>
<dbReference type="Gene3D" id="1.10.3210.10">
    <property type="entry name" value="Hypothetical protein af1432"/>
    <property type="match status" value="1"/>
</dbReference>
<dbReference type="PANTHER" id="PTHR11845">
    <property type="entry name" value="5'-DEOXYNUCLEOTIDASE HDDC2"/>
    <property type="match status" value="1"/>
</dbReference>
<protein>
    <recommendedName>
        <fullName evidence="9">5'-deoxynucleotidase HDDC2</fullName>
        <ecNumber evidence="8">3.1.3.89</ecNumber>
    </recommendedName>
    <alternativeName>
        <fullName evidence="13">HD domain-containing protein 2</fullName>
    </alternativeName>
</protein>
<accession>A0A310S593</accession>
<evidence type="ECO:0000256" key="8">
    <source>
        <dbReference type="ARBA" id="ARBA00012964"/>
    </source>
</evidence>
<dbReference type="InterPro" id="IPR003607">
    <property type="entry name" value="HD/PDEase_dom"/>
</dbReference>
<evidence type="ECO:0000256" key="6">
    <source>
        <dbReference type="ARBA" id="ARBA00009999"/>
    </source>
</evidence>
<dbReference type="EC" id="3.1.3.89" evidence="8"/>
<evidence type="ECO:0000256" key="3">
    <source>
        <dbReference type="ARBA" id="ARBA00001941"/>
    </source>
</evidence>
<evidence type="ECO:0000313" key="16">
    <source>
        <dbReference type="Proteomes" id="UP000250275"/>
    </source>
</evidence>
<dbReference type="Proteomes" id="UP000250275">
    <property type="component" value="Unassembled WGS sequence"/>
</dbReference>
<evidence type="ECO:0000256" key="9">
    <source>
        <dbReference type="ARBA" id="ARBA00015933"/>
    </source>
</evidence>
<evidence type="ECO:0000256" key="10">
    <source>
        <dbReference type="ARBA" id="ARBA00022723"/>
    </source>
</evidence>
<comment type="subunit">
    <text evidence="7">Homodimer.</text>
</comment>
<dbReference type="AlphaFoldDB" id="A0A310S593"/>
<dbReference type="GO" id="GO:0002953">
    <property type="term" value="F:5'-deoxynucleotidase activity"/>
    <property type="evidence" value="ECO:0007669"/>
    <property type="project" value="UniProtKB-EC"/>
</dbReference>
<keyword evidence="12" id="KW-0460">Magnesium</keyword>
<sequence>MDIKKLQEFMELLGRLKHMKRTGWVRSNIPDPETIAGHMYRMAMLAFLVDNNEDLDKVKIMQMALIHDLAECIVGDITPHCGVPPDIKHKREDEAMENICELLGDKGLIILEMFREYEKQESPEAKYVKDLDRLDLIMQAYEYEKRDNIPGKLEEFFSSTNGKFRHPFIKKLASEINATRQALN</sequence>
<proteinExistence type="inferred from homology"/>
<evidence type="ECO:0000256" key="11">
    <source>
        <dbReference type="ARBA" id="ARBA00022801"/>
    </source>
</evidence>
<comment type="similarity">
    <text evidence="6">Belongs to the HDDC2 family.</text>
</comment>
<comment type="cofactor">
    <cofactor evidence="2">
        <name>Mn(2+)</name>
        <dbReference type="ChEBI" id="CHEBI:29035"/>
    </cofactor>
</comment>
<keyword evidence="11" id="KW-0378">Hydrolase</keyword>
<evidence type="ECO:0000256" key="12">
    <source>
        <dbReference type="ARBA" id="ARBA00022842"/>
    </source>
</evidence>
<keyword evidence="10" id="KW-0479">Metal-binding</keyword>
<evidence type="ECO:0000256" key="4">
    <source>
        <dbReference type="ARBA" id="ARBA00001946"/>
    </source>
</evidence>
<evidence type="ECO:0000256" key="2">
    <source>
        <dbReference type="ARBA" id="ARBA00001936"/>
    </source>
</evidence>
<organism evidence="15 16">
    <name type="scientific">Eufriesea mexicana</name>
    <dbReference type="NCBI Taxonomy" id="516756"/>
    <lineage>
        <taxon>Eukaryota</taxon>
        <taxon>Metazoa</taxon>
        <taxon>Ecdysozoa</taxon>
        <taxon>Arthropoda</taxon>
        <taxon>Hexapoda</taxon>
        <taxon>Insecta</taxon>
        <taxon>Pterygota</taxon>
        <taxon>Neoptera</taxon>
        <taxon>Endopterygota</taxon>
        <taxon>Hymenoptera</taxon>
        <taxon>Apocrita</taxon>
        <taxon>Aculeata</taxon>
        <taxon>Apoidea</taxon>
        <taxon>Anthophila</taxon>
        <taxon>Apidae</taxon>
        <taxon>Eufriesea</taxon>
    </lineage>
</organism>
<comment type="function">
    <text evidence="5">Catalyzes the dephosphorylation of the nucleoside 5'-monophosphates deoxyadenosine monophosphate (dAMP), deoxycytidine monophosphate (dCMP), deoxyguanosine monophosphate (dGMP) and deoxythymidine monophosphate (dTMP).</text>
</comment>
<dbReference type="GO" id="GO:0046872">
    <property type="term" value="F:metal ion binding"/>
    <property type="evidence" value="ECO:0007669"/>
    <property type="project" value="UniProtKB-KW"/>
</dbReference>
<dbReference type="InterPro" id="IPR006674">
    <property type="entry name" value="HD_domain"/>
</dbReference>
<comment type="catalytic activity">
    <reaction evidence="1">
        <text>a 2'-deoxyribonucleoside 5'-phosphate + H2O = a 2'-deoxyribonucleoside + phosphate</text>
        <dbReference type="Rhea" id="RHEA:36167"/>
        <dbReference type="ChEBI" id="CHEBI:15377"/>
        <dbReference type="ChEBI" id="CHEBI:18274"/>
        <dbReference type="ChEBI" id="CHEBI:43474"/>
        <dbReference type="ChEBI" id="CHEBI:65317"/>
        <dbReference type="EC" id="3.1.3.89"/>
    </reaction>
</comment>
<dbReference type="InterPro" id="IPR039356">
    <property type="entry name" value="YfbR/HDDC2"/>
</dbReference>
<dbReference type="Pfam" id="PF13023">
    <property type="entry name" value="HD_3"/>
    <property type="match status" value="1"/>
</dbReference>
<evidence type="ECO:0000259" key="14">
    <source>
        <dbReference type="SMART" id="SM00471"/>
    </source>
</evidence>
<dbReference type="GO" id="GO:0009159">
    <property type="term" value="P:deoxyribonucleoside monophosphate catabolic process"/>
    <property type="evidence" value="ECO:0007669"/>
    <property type="project" value="UniProtKB-ARBA"/>
</dbReference>
<dbReference type="SMART" id="SM00471">
    <property type="entry name" value="HDc"/>
    <property type="match status" value="1"/>
</dbReference>